<dbReference type="InterPro" id="IPR004567">
    <property type="entry name" value="Type_II_PanK"/>
</dbReference>
<evidence type="ECO:0000313" key="16">
    <source>
        <dbReference type="Proteomes" id="UP000518266"/>
    </source>
</evidence>
<comment type="caution">
    <text evidence="15">The sequence shown here is derived from an EMBL/GenBank/DDBJ whole genome shotgun (WGS) entry which is preliminary data.</text>
</comment>
<dbReference type="Gene3D" id="3.30.420.510">
    <property type="match status" value="1"/>
</dbReference>
<evidence type="ECO:0000256" key="6">
    <source>
        <dbReference type="ARBA" id="ARBA00022490"/>
    </source>
</evidence>
<comment type="subunit">
    <text evidence="4">Homodimer.</text>
</comment>
<keyword evidence="7" id="KW-0597">Phosphoprotein</keyword>
<dbReference type="PANTHER" id="PTHR12280">
    <property type="entry name" value="PANTOTHENATE KINASE"/>
    <property type="match status" value="1"/>
</dbReference>
<feature type="region of interest" description="Disordered" evidence="14">
    <location>
        <begin position="1"/>
        <end position="68"/>
    </location>
</feature>
<evidence type="ECO:0000256" key="2">
    <source>
        <dbReference type="ARBA" id="ARBA00004496"/>
    </source>
</evidence>
<evidence type="ECO:0000256" key="3">
    <source>
        <dbReference type="ARBA" id="ARBA00005225"/>
    </source>
</evidence>
<evidence type="ECO:0000256" key="10">
    <source>
        <dbReference type="ARBA" id="ARBA00022777"/>
    </source>
</evidence>
<protein>
    <recommendedName>
        <fullName evidence="5">pantothenate kinase</fullName>
        <ecNumber evidence="5">2.7.1.33</ecNumber>
    </recommendedName>
</protein>
<dbReference type="PANTHER" id="PTHR12280:SF25">
    <property type="entry name" value="PANTOTHENATE KINASE 2, MITOCHONDRIAL"/>
    <property type="match status" value="1"/>
</dbReference>
<dbReference type="FunFam" id="3.30.420.40:FF:000392">
    <property type="entry name" value="pantothenate kinase 3-like isoform X1"/>
    <property type="match status" value="1"/>
</dbReference>
<dbReference type="EMBL" id="JAAKFY010000015">
    <property type="protein sequence ID" value="KAF3845147.1"/>
    <property type="molecule type" value="Genomic_DNA"/>
</dbReference>
<dbReference type="Proteomes" id="UP000518266">
    <property type="component" value="Unassembled WGS sequence"/>
</dbReference>
<dbReference type="SUPFAM" id="SSF53067">
    <property type="entry name" value="Actin-like ATPase domain"/>
    <property type="match status" value="2"/>
</dbReference>
<evidence type="ECO:0000256" key="9">
    <source>
        <dbReference type="ARBA" id="ARBA00022741"/>
    </source>
</evidence>
<evidence type="ECO:0000256" key="1">
    <source>
        <dbReference type="ARBA" id="ARBA00001206"/>
    </source>
</evidence>
<accession>A0A7J5Y994</accession>
<evidence type="ECO:0000256" key="5">
    <source>
        <dbReference type="ARBA" id="ARBA00012102"/>
    </source>
</evidence>
<comment type="similarity">
    <text evidence="13">Belongs to the type II pantothenate kinase family.</text>
</comment>
<evidence type="ECO:0000256" key="13">
    <source>
        <dbReference type="ARBA" id="ARBA00060870"/>
    </source>
</evidence>
<comment type="pathway">
    <text evidence="3">Cofactor biosynthesis; coenzyme A biosynthesis; CoA from (R)-pantothenate: step 1/5.</text>
</comment>
<dbReference type="Pfam" id="PF03630">
    <property type="entry name" value="Fumble"/>
    <property type="match status" value="1"/>
</dbReference>
<keyword evidence="10" id="KW-0418">Kinase</keyword>
<dbReference type="GO" id="GO:0005524">
    <property type="term" value="F:ATP binding"/>
    <property type="evidence" value="ECO:0007669"/>
    <property type="project" value="UniProtKB-KW"/>
</dbReference>
<gene>
    <name evidence="15" type="ORF">F7725_008310</name>
</gene>
<keyword evidence="16" id="KW-1185">Reference proteome</keyword>
<dbReference type="Gene3D" id="3.30.420.40">
    <property type="match status" value="1"/>
</dbReference>
<feature type="compositionally biased region" description="Polar residues" evidence="14">
    <location>
        <begin position="49"/>
        <end position="61"/>
    </location>
</feature>
<evidence type="ECO:0000256" key="14">
    <source>
        <dbReference type="SAM" id="MobiDB-lite"/>
    </source>
</evidence>
<evidence type="ECO:0000256" key="8">
    <source>
        <dbReference type="ARBA" id="ARBA00022679"/>
    </source>
</evidence>
<dbReference type="InterPro" id="IPR043129">
    <property type="entry name" value="ATPase_NBD"/>
</dbReference>
<dbReference type="GO" id="GO:0005634">
    <property type="term" value="C:nucleus"/>
    <property type="evidence" value="ECO:0007669"/>
    <property type="project" value="TreeGrafter"/>
</dbReference>
<evidence type="ECO:0000256" key="12">
    <source>
        <dbReference type="ARBA" id="ARBA00022993"/>
    </source>
</evidence>
<dbReference type="FunFam" id="3.30.420.510:FF:000001">
    <property type="entry name" value="pantothenate kinase 2, mitochondrial"/>
    <property type="match status" value="1"/>
</dbReference>
<keyword evidence="6" id="KW-0963">Cytoplasm</keyword>
<keyword evidence="9" id="KW-0547">Nucleotide-binding</keyword>
<dbReference type="OrthoDB" id="275583at2759"/>
<dbReference type="GO" id="GO:0004594">
    <property type="term" value="F:pantothenate kinase activity"/>
    <property type="evidence" value="ECO:0007669"/>
    <property type="project" value="UniProtKB-EC"/>
</dbReference>
<keyword evidence="12" id="KW-0173">Coenzyme A biosynthesis</keyword>
<dbReference type="FunFam" id="3.30.420.40:FF:000244">
    <property type="entry name" value="pantothenate kinase 1-like isoform X3"/>
    <property type="match status" value="1"/>
</dbReference>
<dbReference type="AlphaFoldDB" id="A0A7J5Y994"/>
<dbReference type="NCBIfam" id="TIGR00555">
    <property type="entry name" value="panK_eukar"/>
    <property type="match status" value="1"/>
</dbReference>
<comment type="catalytic activity">
    <reaction evidence="1">
        <text>(R)-pantothenate + ATP = (R)-4'-phosphopantothenate + ADP + H(+)</text>
        <dbReference type="Rhea" id="RHEA:16373"/>
        <dbReference type="ChEBI" id="CHEBI:10986"/>
        <dbReference type="ChEBI" id="CHEBI:15378"/>
        <dbReference type="ChEBI" id="CHEBI:29032"/>
        <dbReference type="ChEBI" id="CHEBI:30616"/>
        <dbReference type="ChEBI" id="CHEBI:456216"/>
        <dbReference type="EC" id="2.7.1.33"/>
    </reaction>
</comment>
<evidence type="ECO:0000313" key="15">
    <source>
        <dbReference type="EMBL" id="KAF3845147.1"/>
    </source>
</evidence>
<evidence type="ECO:0000256" key="4">
    <source>
        <dbReference type="ARBA" id="ARBA00011738"/>
    </source>
</evidence>
<reference evidence="15 16" key="1">
    <citation type="submission" date="2020-03" db="EMBL/GenBank/DDBJ databases">
        <title>Dissostichus mawsoni Genome sequencing and assembly.</title>
        <authorList>
            <person name="Park H."/>
        </authorList>
    </citation>
    <scope>NUCLEOTIDE SEQUENCE [LARGE SCALE GENOMIC DNA]</scope>
    <source>
        <strain evidence="15">DM0001</strain>
        <tissue evidence="15">Muscle</tissue>
    </source>
</reference>
<sequence>MMASNGHQRDDESIDEDETPTKQPRSDREMPGCFRNEPDNEAASPAGRATSQRQTSNSTARLRSDSVKKTRPPFPWFGMDIGGTLVKLVYFEPKDITAEEEQEEVENLKSIRRYLTSNIAYGKTGIRDVHLELQDLTLCGRKGNLHFIRFPTHDLPAFLQMARSKHFSSLHTTLCATGGGAYKFEADFRTMADLQLHKLDELDCLIRGFCTSTRGPSECYYFENPTDPERCIQKPYTLENPYPLLLVNIGSGVSILAVYSETNYKRVTGTSLGGGTFLGLCCLLTGCSSFEEALEMASEGESTKVDKLVRDIYGGDYERFGLPGWAVASSFGNMVSKEKRETVSKEDLARATLVSITNNIGSITRMCALNENIERVVFVGNFLRVNTLSMKLLAYAMDYWSKGQLKALFLQHEGYFGAVGALLELLHPS</sequence>
<evidence type="ECO:0000256" key="7">
    <source>
        <dbReference type="ARBA" id="ARBA00022553"/>
    </source>
</evidence>
<dbReference type="GO" id="GO:0015937">
    <property type="term" value="P:coenzyme A biosynthetic process"/>
    <property type="evidence" value="ECO:0007669"/>
    <property type="project" value="UniProtKB-KW"/>
</dbReference>
<dbReference type="EC" id="2.7.1.33" evidence="5"/>
<organism evidence="15 16">
    <name type="scientific">Dissostichus mawsoni</name>
    <name type="common">Antarctic cod</name>
    <dbReference type="NCBI Taxonomy" id="36200"/>
    <lineage>
        <taxon>Eukaryota</taxon>
        <taxon>Metazoa</taxon>
        <taxon>Chordata</taxon>
        <taxon>Craniata</taxon>
        <taxon>Vertebrata</taxon>
        <taxon>Euteleostomi</taxon>
        <taxon>Actinopterygii</taxon>
        <taxon>Neopterygii</taxon>
        <taxon>Teleostei</taxon>
        <taxon>Neoteleostei</taxon>
        <taxon>Acanthomorphata</taxon>
        <taxon>Eupercaria</taxon>
        <taxon>Perciformes</taxon>
        <taxon>Notothenioidei</taxon>
        <taxon>Nototheniidae</taxon>
        <taxon>Dissostichus</taxon>
    </lineage>
</organism>
<comment type="subcellular location">
    <subcellularLocation>
        <location evidence="2">Cytoplasm</location>
    </subcellularLocation>
</comment>
<evidence type="ECO:0000256" key="11">
    <source>
        <dbReference type="ARBA" id="ARBA00022840"/>
    </source>
</evidence>
<keyword evidence="11" id="KW-0067">ATP-binding</keyword>
<dbReference type="GO" id="GO:0005829">
    <property type="term" value="C:cytosol"/>
    <property type="evidence" value="ECO:0007669"/>
    <property type="project" value="TreeGrafter"/>
</dbReference>
<keyword evidence="8" id="KW-0808">Transferase</keyword>
<proteinExistence type="inferred from homology"/>
<name>A0A7J5Y994_DISMA</name>